<dbReference type="AlphaFoldDB" id="A0A392Q6A7"/>
<reference evidence="1 2" key="1">
    <citation type="journal article" date="2018" name="Front. Plant Sci.">
        <title>Red Clover (Trifolium pratense) and Zigzag Clover (T. medium) - A Picture of Genomic Similarities and Differences.</title>
        <authorList>
            <person name="Dluhosova J."/>
            <person name="Istvanek J."/>
            <person name="Nedelnik J."/>
            <person name="Repkova J."/>
        </authorList>
    </citation>
    <scope>NUCLEOTIDE SEQUENCE [LARGE SCALE GENOMIC DNA]</scope>
    <source>
        <strain evidence="2">cv. 10/8</strain>
        <tissue evidence="1">Leaf</tissue>
    </source>
</reference>
<feature type="non-terminal residue" evidence="1">
    <location>
        <position position="109"/>
    </location>
</feature>
<protein>
    <submittedName>
        <fullName evidence="1">Uncharacterized protein</fullName>
    </submittedName>
</protein>
<sequence>MPTTTTTTTTTTTKPMKCVTKDSQHHEVVDSEVDDTRSTMVSNISNPKVQSAFSTETYAPKIDVVSLVLITPMVSTINHVVTKWLKLTSVNQHKPTMRAHVPITVQRLK</sequence>
<name>A0A392Q6A7_9FABA</name>
<proteinExistence type="predicted"/>
<dbReference type="Proteomes" id="UP000265520">
    <property type="component" value="Unassembled WGS sequence"/>
</dbReference>
<dbReference type="EMBL" id="LXQA010114743">
    <property type="protein sequence ID" value="MCI19427.1"/>
    <property type="molecule type" value="Genomic_DNA"/>
</dbReference>
<comment type="caution">
    <text evidence="1">The sequence shown here is derived from an EMBL/GenBank/DDBJ whole genome shotgun (WGS) entry which is preliminary data.</text>
</comment>
<evidence type="ECO:0000313" key="2">
    <source>
        <dbReference type="Proteomes" id="UP000265520"/>
    </source>
</evidence>
<accession>A0A392Q6A7</accession>
<evidence type="ECO:0000313" key="1">
    <source>
        <dbReference type="EMBL" id="MCI19427.1"/>
    </source>
</evidence>
<organism evidence="1 2">
    <name type="scientific">Trifolium medium</name>
    <dbReference type="NCBI Taxonomy" id="97028"/>
    <lineage>
        <taxon>Eukaryota</taxon>
        <taxon>Viridiplantae</taxon>
        <taxon>Streptophyta</taxon>
        <taxon>Embryophyta</taxon>
        <taxon>Tracheophyta</taxon>
        <taxon>Spermatophyta</taxon>
        <taxon>Magnoliopsida</taxon>
        <taxon>eudicotyledons</taxon>
        <taxon>Gunneridae</taxon>
        <taxon>Pentapetalae</taxon>
        <taxon>rosids</taxon>
        <taxon>fabids</taxon>
        <taxon>Fabales</taxon>
        <taxon>Fabaceae</taxon>
        <taxon>Papilionoideae</taxon>
        <taxon>50 kb inversion clade</taxon>
        <taxon>NPAAA clade</taxon>
        <taxon>Hologalegina</taxon>
        <taxon>IRL clade</taxon>
        <taxon>Trifolieae</taxon>
        <taxon>Trifolium</taxon>
    </lineage>
</organism>
<keyword evidence="2" id="KW-1185">Reference proteome</keyword>